<proteinExistence type="predicted"/>
<dbReference type="FunFam" id="3.40.50.2000:FF:000009">
    <property type="entry name" value="Sterol 3-beta-glucosyltransferase UGT80A2"/>
    <property type="match status" value="1"/>
</dbReference>
<reference evidence="5" key="1">
    <citation type="journal article" date="2021" name="Nat. Commun.">
        <title>Genetic determinants of endophytism in the Arabidopsis root mycobiome.</title>
        <authorList>
            <person name="Mesny F."/>
            <person name="Miyauchi S."/>
            <person name="Thiergart T."/>
            <person name="Pickel B."/>
            <person name="Atanasova L."/>
            <person name="Karlsson M."/>
            <person name="Huettel B."/>
            <person name="Barry K.W."/>
            <person name="Haridas S."/>
            <person name="Chen C."/>
            <person name="Bauer D."/>
            <person name="Andreopoulos W."/>
            <person name="Pangilinan J."/>
            <person name="LaButti K."/>
            <person name="Riley R."/>
            <person name="Lipzen A."/>
            <person name="Clum A."/>
            <person name="Drula E."/>
            <person name="Henrissat B."/>
            <person name="Kohler A."/>
            <person name="Grigoriev I.V."/>
            <person name="Martin F.M."/>
            <person name="Hacquard S."/>
        </authorList>
    </citation>
    <scope>NUCLEOTIDE SEQUENCE</scope>
    <source>
        <strain evidence="5">MPI-CAGE-AT-0147</strain>
    </source>
</reference>
<keyword evidence="1" id="KW-0808">Transferase</keyword>
<feature type="domain" description="Glycosyltransferase family 28 N-terminal" evidence="3">
    <location>
        <begin position="88"/>
        <end position="247"/>
    </location>
</feature>
<feature type="compositionally biased region" description="Polar residues" evidence="2">
    <location>
        <begin position="1"/>
        <end position="12"/>
    </location>
</feature>
<evidence type="ECO:0000256" key="2">
    <source>
        <dbReference type="SAM" id="MobiDB-lite"/>
    </source>
</evidence>
<dbReference type="Pfam" id="PF06722">
    <property type="entry name" value="EryCIII-like_C"/>
    <property type="match status" value="1"/>
</dbReference>
<feature type="domain" description="Erythromycin biosynthesis protein CIII-like C-terminal" evidence="4">
    <location>
        <begin position="409"/>
        <end position="511"/>
    </location>
</feature>
<name>A0A9P9DYP6_9HYPO</name>
<dbReference type="PANTHER" id="PTHR48050:SF13">
    <property type="entry name" value="STEROL 3-BETA-GLUCOSYLTRANSFERASE UGT80A2"/>
    <property type="match status" value="1"/>
</dbReference>
<dbReference type="Pfam" id="PF03033">
    <property type="entry name" value="Glyco_transf_28"/>
    <property type="match status" value="1"/>
</dbReference>
<dbReference type="FunFam" id="3.40.50.2000:FF:000268">
    <property type="entry name" value="Glycosyltransferase family 1 protein"/>
    <property type="match status" value="1"/>
</dbReference>
<evidence type="ECO:0000259" key="3">
    <source>
        <dbReference type="Pfam" id="PF03033"/>
    </source>
</evidence>
<dbReference type="InterPro" id="IPR010610">
    <property type="entry name" value="EryCIII-like_C"/>
</dbReference>
<dbReference type="OrthoDB" id="5835829at2759"/>
<dbReference type="EMBL" id="JAGMUV010000019">
    <property type="protein sequence ID" value="KAH7127626.1"/>
    <property type="molecule type" value="Genomic_DNA"/>
</dbReference>
<gene>
    <name evidence="5" type="ORF">EDB81DRAFT_145557</name>
</gene>
<accession>A0A9P9DYP6</accession>
<feature type="compositionally biased region" description="Polar residues" evidence="2">
    <location>
        <begin position="642"/>
        <end position="665"/>
    </location>
</feature>
<evidence type="ECO:0000256" key="1">
    <source>
        <dbReference type="ARBA" id="ARBA00022679"/>
    </source>
</evidence>
<dbReference type="PANTHER" id="PTHR48050">
    <property type="entry name" value="STEROL 3-BETA-GLUCOSYLTRANSFERASE"/>
    <property type="match status" value="1"/>
</dbReference>
<protein>
    <submittedName>
        <fullName evidence="5">Glycosyltransferase family 28 domain-containing protein</fullName>
    </submittedName>
</protein>
<organism evidence="5 6">
    <name type="scientific">Dactylonectria macrodidyma</name>
    <dbReference type="NCBI Taxonomy" id="307937"/>
    <lineage>
        <taxon>Eukaryota</taxon>
        <taxon>Fungi</taxon>
        <taxon>Dikarya</taxon>
        <taxon>Ascomycota</taxon>
        <taxon>Pezizomycotina</taxon>
        <taxon>Sordariomycetes</taxon>
        <taxon>Hypocreomycetidae</taxon>
        <taxon>Hypocreales</taxon>
        <taxon>Nectriaceae</taxon>
        <taxon>Dactylonectria</taxon>
    </lineage>
</organism>
<dbReference type="Proteomes" id="UP000738349">
    <property type="component" value="Unassembled WGS sequence"/>
</dbReference>
<comment type="caution">
    <text evidence="5">The sequence shown here is derived from an EMBL/GenBank/DDBJ whole genome shotgun (WGS) entry which is preliminary data.</text>
</comment>
<dbReference type="SUPFAM" id="SSF53756">
    <property type="entry name" value="UDP-Glycosyltransferase/glycogen phosphorylase"/>
    <property type="match status" value="1"/>
</dbReference>
<dbReference type="InterPro" id="IPR002213">
    <property type="entry name" value="UDP_glucos_trans"/>
</dbReference>
<evidence type="ECO:0000313" key="6">
    <source>
        <dbReference type="Proteomes" id="UP000738349"/>
    </source>
</evidence>
<feature type="region of interest" description="Disordered" evidence="2">
    <location>
        <begin position="612"/>
        <end position="690"/>
    </location>
</feature>
<dbReference type="GO" id="GO:0005975">
    <property type="term" value="P:carbohydrate metabolic process"/>
    <property type="evidence" value="ECO:0007669"/>
    <property type="project" value="InterPro"/>
</dbReference>
<dbReference type="GO" id="GO:0016906">
    <property type="term" value="F:sterol 3-beta-glucosyltransferase activity"/>
    <property type="evidence" value="ECO:0007669"/>
    <property type="project" value="UniProtKB-ARBA"/>
</dbReference>
<feature type="region of interest" description="Disordered" evidence="2">
    <location>
        <begin position="1"/>
        <end position="34"/>
    </location>
</feature>
<keyword evidence="6" id="KW-1185">Reference proteome</keyword>
<dbReference type="AlphaFoldDB" id="A0A9P9DYP6"/>
<dbReference type="CDD" id="cd03784">
    <property type="entry name" value="GT1_Gtf-like"/>
    <property type="match status" value="1"/>
</dbReference>
<dbReference type="InterPro" id="IPR004276">
    <property type="entry name" value="GlycoTrans_28_N"/>
</dbReference>
<evidence type="ECO:0000313" key="5">
    <source>
        <dbReference type="EMBL" id="KAH7127626.1"/>
    </source>
</evidence>
<sequence>MSLARTKSNGLGNVTIGDGDTKNQTSGNVGDDGRVNVQFHDSPESLEAWCRKAQGSLLVAPERPRPRRFSSVILPEPPKPPTGPRLNIAIHIVGSRGDVQPFIPIAKLLSSPPYGHRVRICTHPVFKDFVESQGLEFFSIGGDPEALMAYMVKNPGLLPNRESVKAGDIGKRRKEMWDIIYGCWRSCIEAGNGMGERVTASKVASAKDLFIADAILANPPSMAHIHCAEKLNIPLHMVFTMPWSPTEKFSHPLAAMTYGQADAAIANYLSFMMMELLTWQGLGDLINKFRTQILHLDPISPMWGYQLLPRLRVPYSYLWSQSLIPKPSDWGPHISVTGFSFLSLANSYTPPPDLVQFLEGGPPPIYIGFGSIVVDDPQALTQLIFEAVELAGVRAIISKGWGSVGGGDDVPDDVYLIGNCPHDWLFQRVSAVVHHGGAGTTAAGIAAGRPTVVVPFFGDQPFWGQMIARAGGGPTPVPFKEMTADSLADSIILALEPKVQLAVQEMADRIAVEDGAGETVVGFQEHLNSDVFNCDICPDRRAIWRHKPTGAHLSGFALACLITTRLIELSDVKLLRHKHWYVDEGAEHPIIGVVAAASNFMTTLGTAGITYSSRLKDRPRSKKHAKAAKPTPQPSTEPPTDADQNTITANTDVDQETITGSTDPTQPRDDGSKDVGTTNEGPKYDNSENVHILTPTDMENLAHKMVHKSFRPGETVAERLRRSPTLHEKRKASWKAQEQGRHGKAFYIARATGRFTADVAKAGLKAPVALFYNIANGFHNFPSYTMNASEVRRRDEITGLGSGVRAAGKEFIFGFYDAFSGVVIKPYKGAKEEGARGFGKGVWNGGIGLFYNIGASIFGLPGYTLKGIEKEFARRHLGKLKAEILLIRLRQGIDDFRKATPAEKEEVVERWKSMRPA</sequence>
<dbReference type="Gene3D" id="3.40.50.2000">
    <property type="entry name" value="Glycogen Phosphorylase B"/>
    <property type="match status" value="2"/>
</dbReference>
<feature type="compositionally biased region" description="Basic residues" evidence="2">
    <location>
        <begin position="617"/>
        <end position="627"/>
    </location>
</feature>
<evidence type="ECO:0000259" key="4">
    <source>
        <dbReference type="Pfam" id="PF06722"/>
    </source>
</evidence>
<dbReference type="InterPro" id="IPR050426">
    <property type="entry name" value="Glycosyltransferase_28"/>
</dbReference>